<feature type="domain" description="PWWP" evidence="6">
    <location>
        <begin position="9"/>
        <end position="66"/>
    </location>
</feature>
<dbReference type="GeneID" id="106463926"/>
<comment type="similarity">
    <text evidence="2">Belongs to the HDGF family.</text>
</comment>
<dbReference type="PANTHER" id="PTHR12550:SF70">
    <property type="entry name" value="JIL-1 ANCHORING AND STABILIZING PROTEIN, ISOFORM A"/>
    <property type="match status" value="1"/>
</dbReference>
<dbReference type="Gene3D" id="1.20.930.10">
    <property type="entry name" value="Conserved domain common to transcription factors TFIIS, elongin A, CRSP70"/>
    <property type="match status" value="1"/>
</dbReference>
<dbReference type="Pfam" id="PF00855">
    <property type="entry name" value="PWWP"/>
    <property type="match status" value="1"/>
</dbReference>
<dbReference type="InterPro" id="IPR035441">
    <property type="entry name" value="TFIIS/LEDGF_dom_sf"/>
</dbReference>
<dbReference type="InterPro" id="IPR021567">
    <property type="entry name" value="LEDGF_IBD"/>
</dbReference>
<evidence type="ECO:0000313" key="8">
    <source>
        <dbReference type="RefSeq" id="XP_013779464.1"/>
    </source>
</evidence>
<feature type="compositionally biased region" description="Basic and acidic residues" evidence="5">
    <location>
        <begin position="145"/>
        <end position="158"/>
    </location>
</feature>
<dbReference type="SMART" id="SM00293">
    <property type="entry name" value="PWWP"/>
    <property type="match status" value="1"/>
</dbReference>
<feature type="compositionally biased region" description="Polar residues" evidence="5">
    <location>
        <begin position="592"/>
        <end position="605"/>
    </location>
</feature>
<feature type="compositionally biased region" description="Basic and acidic residues" evidence="5">
    <location>
        <begin position="286"/>
        <end position="314"/>
    </location>
</feature>
<keyword evidence="4" id="KW-0539">Nucleus</keyword>
<feature type="region of interest" description="Disordered" evidence="5">
    <location>
        <begin position="518"/>
        <end position="605"/>
    </location>
</feature>
<dbReference type="CDD" id="cd05834">
    <property type="entry name" value="PWWP_HRP"/>
    <property type="match status" value="1"/>
</dbReference>
<dbReference type="Gene3D" id="2.30.30.140">
    <property type="match status" value="1"/>
</dbReference>
<name>A0ABM1BCX3_LIMPO</name>
<feature type="compositionally biased region" description="Basic and acidic residues" evidence="5">
    <location>
        <begin position="235"/>
        <end position="273"/>
    </location>
</feature>
<evidence type="ECO:0000256" key="2">
    <source>
        <dbReference type="ARBA" id="ARBA00005309"/>
    </source>
</evidence>
<proteinExistence type="inferred from homology"/>
<dbReference type="PROSITE" id="PS50812">
    <property type="entry name" value="PWWP"/>
    <property type="match status" value="1"/>
</dbReference>
<feature type="compositionally biased region" description="Basic residues" evidence="5">
    <location>
        <begin position="315"/>
        <end position="346"/>
    </location>
</feature>
<dbReference type="RefSeq" id="XP_013779464.1">
    <property type="nucleotide sequence ID" value="XM_013924010.2"/>
</dbReference>
<feature type="region of interest" description="Disordered" evidence="5">
    <location>
        <begin position="90"/>
        <end position="384"/>
    </location>
</feature>
<comment type="subcellular location">
    <subcellularLocation>
        <location evidence="1">Nucleus</location>
    </subcellularLocation>
</comment>
<keyword evidence="7" id="KW-1185">Reference proteome</keyword>
<evidence type="ECO:0000256" key="3">
    <source>
        <dbReference type="ARBA" id="ARBA00023054"/>
    </source>
</evidence>
<feature type="compositionally biased region" description="Polar residues" evidence="5">
    <location>
        <begin position="220"/>
        <end position="229"/>
    </location>
</feature>
<sequence length="605" mass="68537">MSEKMQYKPGDLVFAKVRGYPPWPARVEEKPPPGKKVPPKKFPILFFGTYETANLGTKDLYPYHKFKEKYGNPQKRKFFNEGLWEIENNPTIIPPSQMPIEPDNNELETGTSLEEPPGDIEKNFDTEEEQNENKSVPSNKKRKAEYKEEEIKKSKIDVEGDQLTDTGHKVPRKKIKEKDEKKRDPLETAVAEQSSSKRKIKRKRVDSESESDTEKESVEQNMPSLTVTITPIEKAVAEQENSAKEEGKPGKLKKIKEAKSKKESGIEKSDNQGKKAVVQVGEDPQQESKDFDRTRKKKEEYWAKHADEGNEKGSHKVKKEAKKKKKKKHKEKKAKHKQHKCSKRAHVSTSTASSIRSSDDETNEKFCQPGKHVQKKEDVQLGDDDVDTTQTVLKNADDGTDETCKKKSKKLSKKYQYVGSRLCEIDEAIKFSLSYTSLDIEGCLGAMNELDQLSLSQVILAKEPDIVQTVRKCRKFKNSAAVREKAEQLYQKIKEYFSVEEGEHFNVMFEKEVKKHQEGVEDLKQHSQVSTTLNSSRTDMHSRVKSPAQRQTDAHTENSGAGCLTDPTRSAEGKGNKELAESLTAGGEEKNLSVTSTTTTNKAVS</sequence>
<feature type="compositionally biased region" description="Basic and acidic residues" evidence="5">
    <location>
        <begin position="176"/>
        <end position="186"/>
    </location>
</feature>
<dbReference type="InterPro" id="IPR000313">
    <property type="entry name" value="PWWP_dom"/>
</dbReference>
<keyword evidence="3" id="KW-0175">Coiled coil</keyword>
<evidence type="ECO:0000256" key="4">
    <source>
        <dbReference type="ARBA" id="ARBA00023242"/>
    </source>
</evidence>
<evidence type="ECO:0000313" key="7">
    <source>
        <dbReference type="Proteomes" id="UP000694941"/>
    </source>
</evidence>
<protein>
    <submittedName>
        <fullName evidence="8">PC4 and SFRS1-interacting protein-like isoform X1</fullName>
    </submittedName>
</protein>
<evidence type="ECO:0000256" key="1">
    <source>
        <dbReference type="ARBA" id="ARBA00004123"/>
    </source>
</evidence>
<accession>A0ABM1BCX3</accession>
<dbReference type="PANTHER" id="PTHR12550">
    <property type="entry name" value="HEPATOMA-DERIVED GROWTH FACTOR-RELATED"/>
    <property type="match status" value="1"/>
</dbReference>
<dbReference type="SUPFAM" id="SSF140576">
    <property type="entry name" value="HIV integrase-binding domain"/>
    <property type="match status" value="1"/>
</dbReference>
<organism evidence="7 8">
    <name type="scientific">Limulus polyphemus</name>
    <name type="common">Atlantic horseshoe crab</name>
    <dbReference type="NCBI Taxonomy" id="6850"/>
    <lineage>
        <taxon>Eukaryota</taxon>
        <taxon>Metazoa</taxon>
        <taxon>Ecdysozoa</taxon>
        <taxon>Arthropoda</taxon>
        <taxon>Chelicerata</taxon>
        <taxon>Merostomata</taxon>
        <taxon>Xiphosura</taxon>
        <taxon>Limulidae</taxon>
        <taxon>Limulus</taxon>
    </lineage>
</organism>
<dbReference type="InterPro" id="IPR036218">
    <property type="entry name" value="HIVI-bd_sf"/>
</dbReference>
<dbReference type="Proteomes" id="UP000694941">
    <property type="component" value="Unplaced"/>
</dbReference>
<gene>
    <name evidence="8" type="primary">LOC106463926</name>
</gene>
<dbReference type="Pfam" id="PF11467">
    <property type="entry name" value="LEDGF"/>
    <property type="match status" value="1"/>
</dbReference>
<reference evidence="8" key="1">
    <citation type="submission" date="2025-08" db="UniProtKB">
        <authorList>
            <consortium name="RefSeq"/>
        </authorList>
    </citation>
    <scope>IDENTIFICATION</scope>
    <source>
        <tissue evidence="8">Muscle</tissue>
    </source>
</reference>
<dbReference type="SUPFAM" id="SSF63748">
    <property type="entry name" value="Tudor/PWWP/MBT"/>
    <property type="match status" value="1"/>
</dbReference>
<feature type="compositionally biased region" description="Polar residues" evidence="5">
    <location>
        <begin position="526"/>
        <end position="537"/>
    </location>
</feature>
<evidence type="ECO:0000256" key="5">
    <source>
        <dbReference type="SAM" id="MobiDB-lite"/>
    </source>
</evidence>
<feature type="compositionally biased region" description="Basic and acidic residues" evidence="5">
    <location>
        <begin position="569"/>
        <end position="580"/>
    </location>
</feature>
<evidence type="ECO:0000259" key="6">
    <source>
        <dbReference type="PROSITE" id="PS50812"/>
    </source>
</evidence>